<dbReference type="PROSITE" id="PS51353">
    <property type="entry name" value="ARSC"/>
    <property type="match status" value="1"/>
</dbReference>
<dbReference type="InterPro" id="IPR006659">
    <property type="entry name" value="Arsenate_reductase"/>
</dbReference>
<dbReference type="NCBIfam" id="TIGR00014">
    <property type="entry name" value="arsC"/>
    <property type="match status" value="1"/>
</dbReference>
<keyword evidence="6" id="KW-1185">Reference proteome</keyword>
<dbReference type="AlphaFoldDB" id="D5BTV2"/>
<dbReference type="Gene3D" id="3.40.30.10">
    <property type="entry name" value="Glutaredoxin"/>
    <property type="match status" value="1"/>
</dbReference>
<dbReference type="eggNOG" id="COG1393">
    <property type="taxonomic scope" value="Bacteria"/>
</dbReference>
<name>D5BTV2_PUNMI</name>
<dbReference type="GO" id="GO:0008794">
    <property type="term" value="F:arsenate reductase (glutaredoxin) activity"/>
    <property type="evidence" value="ECO:0007669"/>
    <property type="project" value="UniProtKB-UniRule"/>
</dbReference>
<gene>
    <name evidence="5" type="ordered locus">SAR116_1456</name>
</gene>
<accession>D5BTV2</accession>
<evidence type="ECO:0000313" key="6">
    <source>
        <dbReference type="Proteomes" id="UP000007460"/>
    </source>
</evidence>
<dbReference type="PANTHER" id="PTHR30041:SF4">
    <property type="entry name" value="ARSENATE REDUCTASE"/>
    <property type="match status" value="1"/>
</dbReference>
<dbReference type="InterPro" id="IPR006660">
    <property type="entry name" value="Arsenate_reductase-like"/>
</dbReference>
<dbReference type="EC" id="1.20.4.1" evidence="4"/>
<evidence type="ECO:0000256" key="1">
    <source>
        <dbReference type="ARBA" id="ARBA00007198"/>
    </source>
</evidence>
<dbReference type="STRING" id="488538.SAR116_1456"/>
<protein>
    <recommendedName>
        <fullName evidence="4">Arsenate reductase</fullName>
        <ecNumber evidence="4">1.20.4.1</ecNumber>
    </recommendedName>
</protein>
<dbReference type="KEGG" id="apb:SAR116_1456"/>
<dbReference type="OrthoDB" id="9790554at2"/>
<dbReference type="CDD" id="cd03034">
    <property type="entry name" value="ArsC_ArsC"/>
    <property type="match status" value="1"/>
</dbReference>
<comment type="similarity">
    <text evidence="1 3 4">Belongs to the ArsC family.</text>
</comment>
<dbReference type="InterPro" id="IPR036249">
    <property type="entry name" value="Thioredoxin-like_sf"/>
</dbReference>
<dbReference type="PANTHER" id="PTHR30041">
    <property type="entry name" value="ARSENATE REDUCTASE"/>
    <property type="match status" value="1"/>
</dbReference>
<keyword evidence="2 4" id="KW-0560">Oxidoreductase</keyword>
<dbReference type="EMBL" id="CP001751">
    <property type="protein sequence ID" value="ADE39699.1"/>
    <property type="molecule type" value="Genomic_DNA"/>
</dbReference>
<evidence type="ECO:0000313" key="5">
    <source>
        <dbReference type="EMBL" id="ADE39699.1"/>
    </source>
</evidence>
<dbReference type="Pfam" id="PF03960">
    <property type="entry name" value="ArsC"/>
    <property type="match status" value="1"/>
</dbReference>
<comment type="catalytic activity">
    <reaction evidence="4">
        <text>[glutaredoxin]-dithiol + arsenate + glutathione + H(+) = glutathionyl-S-S-[glutaredoxin] + arsenite + H2O</text>
        <dbReference type="Rhea" id="RHEA:22016"/>
        <dbReference type="Rhea" id="RHEA-COMP:10729"/>
        <dbReference type="Rhea" id="RHEA-COMP:17668"/>
        <dbReference type="ChEBI" id="CHEBI:15377"/>
        <dbReference type="ChEBI" id="CHEBI:15378"/>
        <dbReference type="ChEBI" id="CHEBI:29242"/>
        <dbReference type="ChEBI" id="CHEBI:29950"/>
        <dbReference type="ChEBI" id="CHEBI:48597"/>
        <dbReference type="ChEBI" id="CHEBI:57925"/>
        <dbReference type="ChEBI" id="CHEBI:146199"/>
        <dbReference type="EC" id="1.20.4.1"/>
    </reaction>
</comment>
<evidence type="ECO:0000256" key="2">
    <source>
        <dbReference type="ARBA" id="ARBA00023002"/>
    </source>
</evidence>
<sequence length="120" mass="13344">MDEVTIYHNPRCSKSRQTLALIRERGIEPTIVLYLDNVPSQSEIKELLAKLGLGARDILRTGEADYKAHIAPLPTLDDATLDDVIIALMTHYPKLIERPIVTYGDKAVIGRPPEAVLTLL</sequence>
<evidence type="ECO:0000256" key="3">
    <source>
        <dbReference type="PROSITE-ProRule" id="PRU01282"/>
    </source>
</evidence>
<proteinExistence type="inferred from homology"/>
<reference evidence="5 6" key="1">
    <citation type="journal article" date="2010" name="J. Bacteriol.">
        <title>Complete genome sequence of "Candidatus Puniceispirillum marinum" IMCC1322, a representative of the SAR116 clade in the Alphaproteobacteria.</title>
        <authorList>
            <person name="Oh H.M."/>
            <person name="Kwon K.K."/>
            <person name="Kang I."/>
            <person name="Kang S.G."/>
            <person name="Lee J.H."/>
            <person name="Kim S.J."/>
            <person name="Cho J.C."/>
        </authorList>
    </citation>
    <scope>NUCLEOTIDE SEQUENCE [LARGE SCALE GENOMIC DNA]</scope>
    <source>
        <strain evidence="5 6">IMCC1322</strain>
    </source>
</reference>
<dbReference type="RefSeq" id="WP_013046326.1">
    <property type="nucleotide sequence ID" value="NC_014010.1"/>
</dbReference>
<dbReference type="SUPFAM" id="SSF52833">
    <property type="entry name" value="Thioredoxin-like"/>
    <property type="match status" value="1"/>
</dbReference>
<organism evidence="5 6">
    <name type="scientific">Puniceispirillum marinum (strain IMCC1322)</name>
    <dbReference type="NCBI Taxonomy" id="488538"/>
    <lineage>
        <taxon>Bacteria</taxon>
        <taxon>Pseudomonadati</taxon>
        <taxon>Pseudomonadota</taxon>
        <taxon>Alphaproteobacteria</taxon>
        <taxon>Candidatus Puniceispirillales</taxon>
        <taxon>Candidatus Puniceispirillaceae</taxon>
        <taxon>Candidatus Puniceispirillum</taxon>
    </lineage>
</organism>
<dbReference type="HOGENOM" id="CLU_116644_0_1_5"/>
<dbReference type="Proteomes" id="UP000007460">
    <property type="component" value="Chromosome"/>
</dbReference>
<evidence type="ECO:0000256" key="4">
    <source>
        <dbReference type="RuleBase" id="RU362029"/>
    </source>
</evidence>